<protein>
    <submittedName>
        <fullName evidence="1">Uncharacterized protein</fullName>
    </submittedName>
</protein>
<proteinExistence type="predicted"/>
<dbReference type="EMBL" id="JAPCIO010000007">
    <property type="protein sequence ID" value="MCW1148817.1"/>
    <property type="molecule type" value="Genomic_DNA"/>
</dbReference>
<comment type="caution">
    <text evidence="1">The sequence shown here is derived from an EMBL/GenBank/DDBJ whole genome shotgun (WGS) entry which is preliminary data.</text>
</comment>
<keyword evidence="2" id="KW-1185">Reference proteome</keyword>
<reference evidence="1" key="1">
    <citation type="submission" date="2022-10" db="EMBL/GenBank/DDBJ databases">
        <title>Flavobacterium sp. nov., a bacterium isolated from lake sediment.</title>
        <authorList>
            <person name="Qu J.-H."/>
        </authorList>
    </citation>
    <scope>NUCLEOTIDE SEQUENCE</scope>
    <source>
        <strain evidence="1">TH16-21</strain>
    </source>
</reference>
<name>A0ABT3EJS1_9FLAO</name>
<sequence length="167" mass="17948">MNRTIFTVLMLITNLVIYSQVGIETTSIHTDAILDFPTGQNKGIVLPMVEVLPTGVAASNGTFLIDKTDGRVKVRQNGIWLNLTGTSSLSSYSVNPSADTFDGVIIGATSSSASGVLVLESTNKALMLPKVVSPHINIKSPYPGLMCYDTTKNAIAVFNGTAWYYWN</sequence>
<accession>A0ABT3EJS1</accession>
<dbReference type="Proteomes" id="UP001165677">
    <property type="component" value="Unassembled WGS sequence"/>
</dbReference>
<dbReference type="RefSeq" id="WP_264369526.1">
    <property type="nucleotide sequence ID" value="NZ_JAPCIO010000007.1"/>
</dbReference>
<organism evidence="1 2">
    <name type="scientific">Flavobacterium lacisediminis</name>
    <dbReference type="NCBI Taxonomy" id="2989705"/>
    <lineage>
        <taxon>Bacteria</taxon>
        <taxon>Pseudomonadati</taxon>
        <taxon>Bacteroidota</taxon>
        <taxon>Flavobacteriia</taxon>
        <taxon>Flavobacteriales</taxon>
        <taxon>Flavobacteriaceae</taxon>
        <taxon>Flavobacterium</taxon>
    </lineage>
</organism>
<evidence type="ECO:0000313" key="2">
    <source>
        <dbReference type="Proteomes" id="UP001165677"/>
    </source>
</evidence>
<evidence type="ECO:0000313" key="1">
    <source>
        <dbReference type="EMBL" id="MCW1148817.1"/>
    </source>
</evidence>
<gene>
    <name evidence="1" type="ORF">OJ995_11365</name>
</gene>